<feature type="compositionally biased region" description="Basic and acidic residues" evidence="1">
    <location>
        <begin position="200"/>
        <end position="213"/>
    </location>
</feature>
<name>A0A1I1NQ55_9CLOT</name>
<feature type="compositionally biased region" description="Basic and acidic residues" evidence="1">
    <location>
        <begin position="39"/>
        <end position="55"/>
    </location>
</feature>
<dbReference type="Pfam" id="PF12639">
    <property type="entry name" value="Colicin-DNase"/>
    <property type="match status" value="1"/>
</dbReference>
<dbReference type="AlphaFoldDB" id="A0A1I1NQ55"/>
<evidence type="ECO:0000256" key="1">
    <source>
        <dbReference type="SAM" id="MobiDB-lite"/>
    </source>
</evidence>
<sequence length="213" mass="23931">MIEGLVNALKETVKEVSSYKDFMPNFNEDLKSNSQSFEDADKPLGNKKETGEANDAKGCPLEGHGGTWDGERGNSNWYPDRDHIPESRYANPDGLTWGEILDKYGIDSIPFKDGKPDFSEVSKGTVEIDDFSSRRYGKGGNFDQATEKLAEERGCTKEEVKDWMKENKYTWHERSDCKTMEKVPNEVHGNVRHSGGVSEAKAHSKEQSSTEVN</sequence>
<dbReference type="Proteomes" id="UP000199263">
    <property type="component" value="Unassembled WGS sequence"/>
</dbReference>
<feature type="region of interest" description="Disordered" evidence="1">
    <location>
        <begin position="181"/>
        <end position="213"/>
    </location>
</feature>
<organism evidence="2 3">
    <name type="scientific">Clostridium uliginosum</name>
    <dbReference type="NCBI Taxonomy" id="119641"/>
    <lineage>
        <taxon>Bacteria</taxon>
        <taxon>Bacillati</taxon>
        <taxon>Bacillota</taxon>
        <taxon>Clostridia</taxon>
        <taxon>Eubacteriales</taxon>
        <taxon>Clostridiaceae</taxon>
        <taxon>Clostridium</taxon>
    </lineage>
</organism>
<dbReference type="STRING" id="119641.SAMN05421842_11635"/>
<evidence type="ECO:0000313" key="3">
    <source>
        <dbReference type="Proteomes" id="UP000199263"/>
    </source>
</evidence>
<proteinExistence type="predicted"/>
<gene>
    <name evidence="2" type="ORF">SAMN05421842_11635</name>
</gene>
<accession>A0A1I1NQ55</accession>
<dbReference type="EMBL" id="FOMG01000016">
    <property type="protein sequence ID" value="SFC99657.1"/>
    <property type="molecule type" value="Genomic_DNA"/>
</dbReference>
<protein>
    <submittedName>
        <fullName evidence="2">A nuclease of the HNH/ENDO VII superfamily with conserved WHH</fullName>
    </submittedName>
</protein>
<evidence type="ECO:0000313" key="2">
    <source>
        <dbReference type="EMBL" id="SFC99657.1"/>
    </source>
</evidence>
<dbReference type="RefSeq" id="WP_207647599.1">
    <property type="nucleotide sequence ID" value="NZ_FOMG01000016.1"/>
</dbReference>
<keyword evidence="3" id="KW-1185">Reference proteome</keyword>
<reference evidence="2 3" key="1">
    <citation type="submission" date="2016-10" db="EMBL/GenBank/DDBJ databases">
        <authorList>
            <person name="de Groot N.N."/>
        </authorList>
    </citation>
    <scope>NUCLEOTIDE SEQUENCE [LARGE SCALE GENOMIC DNA]</scope>
    <source>
        <strain evidence="2 3">DSM 12992</strain>
    </source>
</reference>
<feature type="region of interest" description="Disordered" evidence="1">
    <location>
        <begin position="30"/>
        <end position="79"/>
    </location>
</feature>